<feature type="chain" id="PRO_5011537257" evidence="4">
    <location>
        <begin position="24"/>
        <end position="628"/>
    </location>
</feature>
<dbReference type="GO" id="GO:1904680">
    <property type="term" value="F:peptide transmembrane transporter activity"/>
    <property type="evidence" value="ECO:0007669"/>
    <property type="project" value="TreeGrafter"/>
</dbReference>
<dbReference type="InterPro" id="IPR039424">
    <property type="entry name" value="SBP_5"/>
</dbReference>
<dbReference type="EMBL" id="FOFG01000006">
    <property type="protein sequence ID" value="SEQ60740.1"/>
    <property type="molecule type" value="Genomic_DNA"/>
</dbReference>
<keyword evidence="7" id="KW-1185">Reference proteome</keyword>
<dbReference type="GO" id="GO:0042884">
    <property type="term" value="P:microcin transport"/>
    <property type="evidence" value="ECO:0007669"/>
    <property type="project" value="TreeGrafter"/>
</dbReference>
<comment type="similarity">
    <text evidence="2">Belongs to the bacterial solute-binding protein 5 family.</text>
</comment>
<gene>
    <name evidence="6" type="ORF">SAMN05216548_10616</name>
</gene>
<dbReference type="GO" id="GO:0043190">
    <property type="term" value="C:ATP-binding cassette (ABC) transporter complex"/>
    <property type="evidence" value="ECO:0007669"/>
    <property type="project" value="InterPro"/>
</dbReference>
<dbReference type="RefSeq" id="WP_092496394.1">
    <property type="nucleotide sequence ID" value="NZ_FOFG01000006.1"/>
</dbReference>
<evidence type="ECO:0000259" key="5">
    <source>
        <dbReference type="Pfam" id="PF00496"/>
    </source>
</evidence>
<accession>A0A1H9HEI2</accession>
<dbReference type="GO" id="GO:0030288">
    <property type="term" value="C:outer membrane-bounded periplasmic space"/>
    <property type="evidence" value="ECO:0007669"/>
    <property type="project" value="TreeGrafter"/>
</dbReference>
<dbReference type="Gene3D" id="3.40.190.10">
    <property type="entry name" value="Periplasmic binding protein-like II"/>
    <property type="match status" value="1"/>
</dbReference>
<evidence type="ECO:0000256" key="2">
    <source>
        <dbReference type="ARBA" id="ARBA00005695"/>
    </source>
</evidence>
<feature type="domain" description="Solute-binding protein family 5" evidence="5">
    <location>
        <begin position="116"/>
        <end position="530"/>
    </location>
</feature>
<evidence type="ECO:0000256" key="1">
    <source>
        <dbReference type="ARBA" id="ARBA00004418"/>
    </source>
</evidence>
<dbReference type="Proteomes" id="UP000199647">
    <property type="component" value="Unassembled WGS sequence"/>
</dbReference>
<comment type="subcellular location">
    <subcellularLocation>
        <location evidence="1">Periplasm</location>
    </subcellularLocation>
</comment>
<dbReference type="PANTHER" id="PTHR30290:SF64">
    <property type="entry name" value="ABC TRANSPORTER PERIPLASMIC BINDING PROTEIN"/>
    <property type="match status" value="1"/>
</dbReference>
<sequence>MQSLIRFACAAFLTLAATPLALAQGAPDSGAAPAAQGEWRHATSLIGEPKYKPDFKRFSYVNPDAPKGGTVRLASSAPFDTLNPILPKGATAPGLGYVYEPLMASAMDEVSTEYGLIAEALRYPDDFSSVTFRLNPAAKWQDGQPVTPEDVVWSFNEAVKLDPSQRLYYHHVTKAEKTGDHEVTFTFDEKGNRELPNIMAQLLVLPQHWWEGTDSSGKKRDIANGTLEPVMGSGPYRVASVDAGKTIVYQRVADYWGANLPVRIGTNNFDQIRYDTYLDDNVEFEGFKGDLYDWRDENMAKRWATAYGFPAVQKKAVLKELFPNALRSQGVMVGFVPNLRRPIFADRRVRQAINYAFDFETLNRTLFYGQYERVNSFFYGTPLASSGIPQGQELDVLSPFRNELSREIYTNPYQNPVGGDPEKERGNLRKALELLQGAGYKLNGQKLVDGKTGQQLSFELLLNGPTIEPVALSLQAELRKIGVDMRVRSVDTSQYINRIRSRDFDMIYSGWPKSLSPGNEQRDFWGSSSADQPSSRNFAGIKDPVVDKLIEDLVQAKDRDTLIATTHALDRVLLWNQYVIPSYSLRQQRIARWDRFGHPEILPQYDVGFPSIWWWDQAKADVVQKAKQ</sequence>
<dbReference type="PIRSF" id="PIRSF002741">
    <property type="entry name" value="MppA"/>
    <property type="match status" value="1"/>
</dbReference>
<evidence type="ECO:0000313" key="6">
    <source>
        <dbReference type="EMBL" id="SEQ60740.1"/>
    </source>
</evidence>
<dbReference type="InterPro" id="IPR030678">
    <property type="entry name" value="Peptide/Ni-bd"/>
</dbReference>
<dbReference type="InterPro" id="IPR000914">
    <property type="entry name" value="SBP_5_dom"/>
</dbReference>
<feature type="signal peptide" evidence="4">
    <location>
        <begin position="1"/>
        <end position="23"/>
    </location>
</feature>
<dbReference type="OrthoDB" id="9803988at2"/>
<dbReference type="Gene3D" id="3.10.105.10">
    <property type="entry name" value="Dipeptide-binding Protein, Domain 3"/>
    <property type="match status" value="1"/>
</dbReference>
<evidence type="ECO:0000313" key="7">
    <source>
        <dbReference type="Proteomes" id="UP000199647"/>
    </source>
</evidence>
<dbReference type="PANTHER" id="PTHR30290">
    <property type="entry name" value="PERIPLASMIC BINDING COMPONENT OF ABC TRANSPORTER"/>
    <property type="match status" value="1"/>
</dbReference>
<organism evidence="6 7">
    <name type="scientific">Faunimonas pinastri</name>
    <dbReference type="NCBI Taxonomy" id="1855383"/>
    <lineage>
        <taxon>Bacteria</taxon>
        <taxon>Pseudomonadati</taxon>
        <taxon>Pseudomonadota</taxon>
        <taxon>Alphaproteobacteria</taxon>
        <taxon>Hyphomicrobiales</taxon>
        <taxon>Afifellaceae</taxon>
        <taxon>Faunimonas</taxon>
    </lineage>
</organism>
<keyword evidence="3 4" id="KW-0732">Signal</keyword>
<dbReference type="SUPFAM" id="SSF53850">
    <property type="entry name" value="Periplasmic binding protein-like II"/>
    <property type="match status" value="1"/>
</dbReference>
<dbReference type="AlphaFoldDB" id="A0A1H9HEI2"/>
<dbReference type="GO" id="GO:0015833">
    <property type="term" value="P:peptide transport"/>
    <property type="evidence" value="ECO:0007669"/>
    <property type="project" value="TreeGrafter"/>
</dbReference>
<dbReference type="Pfam" id="PF00496">
    <property type="entry name" value="SBP_bac_5"/>
    <property type="match status" value="1"/>
</dbReference>
<evidence type="ECO:0000256" key="4">
    <source>
        <dbReference type="SAM" id="SignalP"/>
    </source>
</evidence>
<evidence type="ECO:0000256" key="3">
    <source>
        <dbReference type="ARBA" id="ARBA00022729"/>
    </source>
</evidence>
<reference evidence="6 7" key="1">
    <citation type="submission" date="2016-10" db="EMBL/GenBank/DDBJ databases">
        <authorList>
            <person name="de Groot N.N."/>
        </authorList>
    </citation>
    <scope>NUCLEOTIDE SEQUENCE [LARGE SCALE GENOMIC DNA]</scope>
    <source>
        <strain evidence="6 7">A52C2</strain>
    </source>
</reference>
<dbReference type="STRING" id="1855383.SAMN05216548_10616"/>
<dbReference type="CDD" id="cd08497">
    <property type="entry name" value="MbnE-like"/>
    <property type="match status" value="1"/>
</dbReference>
<protein>
    <submittedName>
        <fullName evidence="6">Microcin C transport system substrate-binding protein</fullName>
    </submittedName>
</protein>
<name>A0A1H9HEI2_9HYPH</name>
<proteinExistence type="inferred from homology"/>